<dbReference type="OrthoDB" id="5954928at2"/>
<feature type="chain" id="PRO_5015506520" description="SH3b domain-containing protein" evidence="1">
    <location>
        <begin position="19"/>
        <end position="276"/>
    </location>
</feature>
<organism evidence="2 3">
    <name type="scientific">Stenotrophobium rhamnosiphilum</name>
    <dbReference type="NCBI Taxonomy" id="2029166"/>
    <lineage>
        <taxon>Bacteria</taxon>
        <taxon>Pseudomonadati</taxon>
        <taxon>Pseudomonadota</taxon>
        <taxon>Gammaproteobacteria</taxon>
        <taxon>Nevskiales</taxon>
        <taxon>Nevskiaceae</taxon>
        <taxon>Stenotrophobium</taxon>
    </lineage>
</organism>
<gene>
    <name evidence="2" type="ORF">CJD38_02400</name>
</gene>
<keyword evidence="1" id="KW-0732">Signal</keyword>
<dbReference type="RefSeq" id="WP_107938692.1">
    <property type="nucleotide sequence ID" value="NZ_QANS01000001.1"/>
</dbReference>
<name>A0A2T5MK87_9GAMM</name>
<keyword evidence="3" id="KW-1185">Reference proteome</keyword>
<dbReference type="PROSITE" id="PS51257">
    <property type="entry name" value="PROKAR_LIPOPROTEIN"/>
    <property type="match status" value="1"/>
</dbReference>
<evidence type="ECO:0008006" key="4">
    <source>
        <dbReference type="Google" id="ProtNLM"/>
    </source>
</evidence>
<protein>
    <recommendedName>
        <fullName evidence="4">SH3b domain-containing protein</fullName>
    </recommendedName>
</protein>
<accession>A0A2T5MK87</accession>
<evidence type="ECO:0000256" key="1">
    <source>
        <dbReference type="SAM" id="SignalP"/>
    </source>
</evidence>
<dbReference type="AlphaFoldDB" id="A0A2T5MK87"/>
<dbReference type="EMBL" id="QANS01000001">
    <property type="protein sequence ID" value="PTU32985.1"/>
    <property type="molecule type" value="Genomic_DNA"/>
</dbReference>
<evidence type="ECO:0000313" key="2">
    <source>
        <dbReference type="EMBL" id="PTU32985.1"/>
    </source>
</evidence>
<feature type="signal peptide" evidence="1">
    <location>
        <begin position="1"/>
        <end position="18"/>
    </location>
</feature>
<dbReference type="Proteomes" id="UP000244248">
    <property type="component" value="Unassembled WGS sequence"/>
</dbReference>
<sequence length="276" mass="29671">MIISFRTLATAATCFLLAACGMQPYKLPSNEPTAQLNLAVNKRAWICADGKSYALEPNQAGYVTIPAGHRIVVGSSFFEQGYNVQYSCYPRVNFVPKTGETYYQDFQIEAEKCTAFIYRETNTNPAGVDFEPSMRGSGSCDTVFWAEPLAPLPNAATPKLTFAAPSVATAPIPSPPQTAVAATTQQQTTAPREAPIQAAIACGDDIAAITSSLSGNSERKLLRVDCQLYPTPNGSMRGSLLSAGNAIELVRNISNAEGAWWYVKATGTVGWILVRR</sequence>
<reference evidence="2 3" key="1">
    <citation type="submission" date="2018-04" db="EMBL/GenBank/DDBJ databases">
        <title>Novel species isolated from glacier.</title>
        <authorList>
            <person name="Liu Q."/>
            <person name="Xin Y.-H."/>
        </authorList>
    </citation>
    <scope>NUCLEOTIDE SEQUENCE [LARGE SCALE GENOMIC DNA]</scope>
    <source>
        <strain evidence="2 3">GT1R17</strain>
    </source>
</reference>
<proteinExistence type="predicted"/>
<comment type="caution">
    <text evidence="2">The sequence shown here is derived from an EMBL/GenBank/DDBJ whole genome shotgun (WGS) entry which is preliminary data.</text>
</comment>
<evidence type="ECO:0000313" key="3">
    <source>
        <dbReference type="Proteomes" id="UP000244248"/>
    </source>
</evidence>